<accession>A0A2I1TRQ9</accession>
<dbReference type="GeneID" id="10836062"/>
<dbReference type="Proteomes" id="UP000709219">
    <property type="component" value="Unassembled WGS sequence"/>
</dbReference>
<dbReference type="AlphaFoldDB" id="A0A2I1TRQ9"/>
<reference evidence="2 3" key="1">
    <citation type="journal article" date="2019" name="Nat. Med.">
        <title>A library of human gut bacterial isolates paired with longitudinal multiomics data enables mechanistic microbiome research.</title>
        <authorList>
            <person name="Poyet M."/>
            <person name="Groussin M."/>
            <person name="Gibbons S.M."/>
            <person name="Avila-Pacheco J."/>
            <person name="Jiang X."/>
            <person name="Kearney S.M."/>
            <person name="Perrotta A.R."/>
            <person name="Berdy B."/>
            <person name="Zhao S."/>
            <person name="Lieberman T.D."/>
            <person name="Swanson P.K."/>
            <person name="Smith M."/>
            <person name="Roesemann S."/>
            <person name="Alexander J.E."/>
            <person name="Rich S.A."/>
            <person name="Livny J."/>
            <person name="Vlamakis H."/>
            <person name="Clish C."/>
            <person name="Bullock K."/>
            <person name="Deik A."/>
            <person name="Scott J."/>
            <person name="Pierce K.A."/>
            <person name="Xavier R.J."/>
            <person name="Alm E.J."/>
        </authorList>
    </citation>
    <scope>NUCLEOTIDE SEQUENCE [LARGE SCALE GENOMIC DNA]</scope>
    <source>
        <strain evidence="2 3">BIOML-A12</strain>
    </source>
</reference>
<dbReference type="RefSeq" id="WP_003002376.1">
    <property type="nucleotide sequence ID" value="NZ_CABIWQ010000005.1"/>
</dbReference>
<sequence length="101" mass="11087">MLEILGEDRERIEELHREIKKEQERIAIRSLIATQKALMMLEGMSLQVTLGGQSEKMRSFATTTLVSDLKDGFTGGAADAVETALKSVKKPILLSPIKGGM</sequence>
<evidence type="ECO:0000313" key="3">
    <source>
        <dbReference type="Proteomes" id="UP000460220"/>
    </source>
</evidence>
<dbReference type="EMBL" id="WMYY01000007">
    <property type="protein sequence ID" value="MTR67116.1"/>
    <property type="molecule type" value="Genomic_DNA"/>
</dbReference>
<organism evidence="1 4">
    <name type="scientific">Streptococcus parasanguinis</name>
    <dbReference type="NCBI Taxonomy" id="1318"/>
    <lineage>
        <taxon>Bacteria</taxon>
        <taxon>Bacillati</taxon>
        <taxon>Bacillota</taxon>
        <taxon>Bacilli</taxon>
        <taxon>Lactobacillales</taxon>
        <taxon>Streptococcaceae</taxon>
        <taxon>Streptococcus</taxon>
    </lineage>
</organism>
<gene>
    <name evidence="2" type="ORF">GMC73_07675</name>
    <name evidence="1" type="ORF">KHX87_06090</name>
</gene>
<evidence type="ECO:0008006" key="5">
    <source>
        <dbReference type="Google" id="ProtNLM"/>
    </source>
</evidence>
<reference evidence="1" key="2">
    <citation type="submission" date="2021-02" db="EMBL/GenBank/DDBJ databases">
        <title>Infant gut strain persistence is associated with maternal origin, phylogeny, and functional potential including surface adhesion and iron acquisition.</title>
        <authorList>
            <person name="Lou Y.C."/>
        </authorList>
    </citation>
    <scope>NUCLEOTIDE SEQUENCE</scope>
    <source>
        <strain evidence="1">L3_098_011G1_dasL3_098_011G1_concoct_7</strain>
    </source>
</reference>
<evidence type="ECO:0000313" key="4">
    <source>
        <dbReference type="Proteomes" id="UP000709219"/>
    </source>
</evidence>
<evidence type="ECO:0000313" key="2">
    <source>
        <dbReference type="EMBL" id="MTR67116.1"/>
    </source>
</evidence>
<proteinExistence type="predicted"/>
<comment type="caution">
    <text evidence="1">The sequence shown here is derived from an EMBL/GenBank/DDBJ whole genome shotgun (WGS) entry which is preliminary data.</text>
</comment>
<name>A0A2I1TRQ9_STRPA</name>
<evidence type="ECO:0000313" key="1">
    <source>
        <dbReference type="EMBL" id="MBS5358662.1"/>
    </source>
</evidence>
<dbReference type="EMBL" id="JAGZFP010000014">
    <property type="protein sequence ID" value="MBS5358662.1"/>
    <property type="molecule type" value="Genomic_DNA"/>
</dbReference>
<protein>
    <recommendedName>
        <fullName evidence="5">Phage protein</fullName>
    </recommendedName>
</protein>
<dbReference type="Proteomes" id="UP000460220">
    <property type="component" value="Unassembled WGS sequence"/>
</dbReference>